<feature type="compositionally biased region" description="Basic and acidic residues" evidence="1">
    <location>
        <begin position="27"/>
        <end position="80"/>
    </location>
</feature>
<dbReference type="GO" id="GO:0032153">
    <property type="term" value="C:cell division site"/>
    <property type="evidence" value="ECO:0007669"/>
    <property type="project" value="TreeGrafter"/>
</dbReference>
<feature type="compositionally biased region" description="Basic residues" evidence="1">
    <location>
        <begin position="1"/>
        <end position="11"/>
    </location>
</feature>
<evidence type="ECO:0000313" key="2">
    <source>
        <dbReference type="EMBL" id="KYK53967.1"/>
    </source>
</evidence>
<reference evidence="2 3" key="1">
    <citation type="journal article" date="2016" name="Sci. Rep.">
        <title>Insights into Adaptations to a Near-Obligate Nematode Endoparasitic Lifestyle from the Finished Genome of Drechmeria coniospora.</title>
        <authorList>
            <person name="Zhang L."/>
            <person name="Zhou Z."/>
            <person name="Guo Q."/>
            <person name="Fokkens L."/>
            <person name="Miskei M."/>
            <person name="Pocsi I."/>
            <person name="Zhang W."/>
            <person name="Chen M."/>
            <person name="Wang L."/>
            <person name="Sun Y."/>
            <person name="Donzelli B.G."/>
            <person name="Gibson D.M."/>
            <person name="Nelson D.R."/>
            <person name="Luo J.G."/>
            <person name="Rep M."/>
            <person name="Liu H."/>
            <person name="Yang S."/>
            <person name="Wang J."/>
            <person name="Krasnoff S.B."/>
            <person name="Xu Y."/>
            <person name="Molnar I."/>
            <person name="Lin M."/>
        </authorList>
    </citation>
    <scope>NUCLEOTIDE SEQUENCE [LARGE SCALE GENOMIC DNA]</scope>
    <source>
        <strain evidence="2 3">ARSEF 6962</strain>
    </source>
</reference>
<dbReference type="GeneID" id="63718559"/>
<dbReference type="InParanoid" id="A0A151GA56"/>
<dbReference type="Gene3D" id="1.25.40.10">
    <property type="entry name" value="Tetratricopeptide repeat domain"/>
    <property type="match status" value="1"/>
</dbReference>
<organism evidence="2 3">
    <name type="scientific">Drechmeria coniospora</name>
    <name type="common">Nematophagous fungus</name>
    <name type="synonym">Meria coniospora</name>
    <dbReference type="NCBI Taxonomy" id="98403"/>
    <lineage>
        <taxon>Eukaryota</taxon>
        <taxon>Fungi</taxon>
        <taxon>Dikarya</taxon>
        <taxon>Ascomycota</taxon>
        <taxon>Pezizomycotina</taxon>
        <taxon>Sordariomycetes</taxon>
        <taxon>Hypocreomycetidae</taxon>
        <taxon>Hypocreales</taxon>
        <taxon>Ophiocordycipitaceae</taxon>
        <taxon>Drechmeria</taxon>
    </lineage>
</organism>
<feature type="region of interest" description="Disordered" evidence="1">
    <location>
        <begin position="196"/>
        <end position="219"/>
    </location>
</feature>
<feature type="region of interest" description="Disordered" evidence="1">
    <location>
        <begin position="1"/>
        <end position="103"/>
    </location>
</feature>
<comment type="caution">
    <text evidence="2">The sequence shown here is derived from an EMBL/GenBank/DDBJ whole genome shotgun (WGS) entry which is preliminary data.</text>
</comment>
<dbReference type="PANTHER" id="PTHR43628:SF1">
    <property type="entry name" value="CHITIN SYNTHASE REGULATORY FACTOR 2-RELATED"/>
    <property type="match status" value="1"/>
</dbReference>
<gene>
    <name evidence="2" type="ORF">DCS_05916</name>
</gene>
<evidence type="ECO:0000313" key="3">
    <source>
        <dbReference type="Proteomes" id="UP000076580"/>
    </source>
</evidence>
<dbReference type="InterPro" id="IPR006597">
    <property type="entry name" value="Sel1-like"/>
</dbReference>
<dbReference type="RefSeq" id="XP_040653319.1">
    <property type="nucleotide sequence ID" value="XM_040803215.1"/>
</dbReference>
<dbReference type="AlphaFoldDB" id="A0A151GA56"/>
<sequence length="416" mass="46483">MGFRDKLKKKGKQVEGAAQGSDAWGPARDDHRDDHYDDHYDGHHEDHHDGHHGGHDDDRRDDHHDDFASPRSDARSRRDVPAYTDDDCPPSTPPRGRARTPDLGFDFFRTLTDDELPREPEVLTPSLARRLAEQLHLAHRPPVSQRVPSYLPEIVTPDRTHESQRALHESQRAIHSQWERRAILLADKNRRASKQMAARIARPDEKLRRASRNRRSSSSAGRLLQVDAVIQDAIAYHEEGQYQEATAIFARLADPDGANNPLSQVLYGLALRHGWGCEADPEAALYYLSAGASNAAAVEETALRAGIESGGAGKGELVLAIFELANSFRHGWGLPRDAFAAKQYYETAANLGDVDAMNEVAWCYLEGFGCDKNRFVAAKYYRMAESAGSQTMGNSWIWKKKYNPAGDDGDNAKKQE</sequence>
<dbReference type="SMART" id="SM00671">
    <property type="entry name" value="SEL1"/>
    <property type="match status" value="3"/>
</dbReference>
<evidence type="ECO:0000256" key="1">
    <source>
        <dbReference type="SAM" id="MobiDB-lite"/>
    </source>
</evidence>
<keyword evidence="3" id="KW-1185">Reference proteome</keyword>
<accession>A0A151GA56</accession>
<dbReference type="SUPFAM" id="SSF81901">
    <property type="entry name" value="HCP-like"/>
    <property type="match status" value="1"/>
</dbReference>
<dbReference type="STRING" id="98403.A0A151GA56"/>
<proteinExistence type="predicted"/>
<dbReference type="PANTHER" id="PTHR43628">
    <property type="entry name" value="ACTIVATOR OF C KINASE PROTEIN 1-RELATED"/>
    <property type="match status" value="1"/>
</dbReference>
<dbReference type="Proteomes" id="UP000076580">
    <property type="component" value="Chromosome 03"/>
</dbReference>
<dbReference type="Pfam" id="PF08238">
    <property type="entry name" value="Sel1"/>
    <property type="match status" value="3"/>
</dbReference>
<dbReference type="InterPro" id="IPR011990">
    <property type="entry name" value="TPR-like_helical_dom_sf"/>
</dbReference>
<protein>
    <submittedName>
        <fullName evidence="2">Protein DSF2</fullName>
    </submittedName>
</protein>
<dbReference type="GO" id="GO:0010972">
    <property type="term" value="P:negative regulation of G2/M transition of mitotic cell cycle"/>
    <property type="evidence" value="ECO:0007669"/>
    <property type="project" value="TreeGrafter"/>
</dbReference>
<dbReference type="EMBL" id="LAYC01000003">
    <property type="protein sequence ID" value="KYK53967.1"/>
    <property type="molecule type" value="Genomic_DNA"/>
</dbReference>
<name>A0A151GA56_DRECN</name>
<dbReference type="InterPro" id="IPR052945">
    <property type="entry name" value="Mitotic_Regulator"/>
</dbReference>